<name>A0A1H6B017_9ACTN</name>
<sequence>MPLDTPSGEEPAPDGAVRLLLQSVVDVARAIFGAAAGSVFLLDDSDGALVFQAVSGAGEDFLVGTRLPADRGIAGWVAASGEAMVVDDLATTPVFDREFAAATSYVPRTLMAAPLVSRGRVLGVLEVLDPSPRARADLADLDLLTLFAHQAAIALRVAADHAEQAARVARETPVADEETLVEEFRRFLRQRAK</sequence>
<dbReference type="Proteomes" id="UP000236754">
    <property type="component" value="Unassembled WGS sequence"/>
</dbReference>
<organism evidence="2 3">
    <name type="scientific">Actinacidiphila yanglinensis</name>
    <dbReference type="NCBI Taxonomy" id="310779"/>
    <lineage>
        <taxon>Bacteria</taxon>
        <taxon>Bacillati</taxon>
        <taxon>Actinomycetota</taxon>
        <taxon>Actinomycetes</taxon>
        <taxon>Kitasatosporales</taxon>
        <taxon>Streptomycetaceae</taxon>
        <taxon>Actinacidiphila</taxon>
    </lineage>
</organism>
<reference evidence="2 3" key="1">
    <citation type="submission" date="2016-10" db="EMBL/GenBank/DDBJ databases">
        <authorList>
            <person name="de Groot N.N."/>
        </authorList>
    </citation>
    <scope>NUCLEOTIDE SEQUENCE [LARGE SCALE GENOMIC DNA]</scope>
    <source>
        <strain evidence="2 3">CGMCC 4.2023</strain>
    </source>
</reference>
<evidence type="ECO:0000313" key="3">
    <source>
        <dbReference type="Proteomes" id="UP000236754"/>
    </source>
</evidence>
<accession>A0A1H6B017</accession>
<dbReference type="EMBL" id="FNVU01000006">
    <property type="protein sequence ID" value="SEG54213.1"/>
    <property type="molecule type" value="Genomic_DNA"/>
</dbReference>
<evidence type="ECO:0000313" key="2">
    <source>
        <dbReference type="EMBL" id="SEG54213.1"/>
    </source>
</evidence>
<dbReference type="SUPFAM" id="SSF55781">
    <property type="entry name" value="GAF domain-like"/>
    <property type="match status" value="1"/>
</dbReference>
<protein>
    <submittedName>
        <fullName evidence="2">GAF domain-containing protein</fullName>
    </submittedName>
</protein>
<dbReference type="InterPro" id="IPR029016">
    <property type="entry name" value="GAF-like_dom_sf"/>
</dbReference>
<dbReference type="AlphaFoldDB" id="A0A1H6B017"/>
<dbReference type="Pfam" id="PF01590">
    <property type="entry name" value="GAF"/>
    <property type="match status" value="1"/>
</dbReference>
<feature type="domain" description="GAF" evidence="1">
    <location>
        <begin position="16"/>
        <end position="166"/>
    </location>
</feature>
<keyword evidence="3" id="KW-1185">Reference proteome</keyword>
<gene>
    <name evidence="2" type="ORF">SAMN05216223_106109</name>
</gene>
<dbReference type="SMART" id="SM00065">
    <property type="entry name" value="GAF"/>
    <property type="match status" value="1"/>
</dbReference>
<proteinExistence type="predicted"/>
<dbReference type="RefSeq" id="WP_103886722.1">
    <property type="nucleotide sequence ID" value="NZ_FNVU01000006.1"/>
</dbReference>
<evidence type="ECO:0000259" key="1">
    <source>
        <dbReference type="SMART" id="SM00065"/>
    </source>
</evidence>
<dbReference type="OrthoDB" id="5243158at2"/>
<dbReference type="Gene3D" id="3.30.450.40">
    <property type="match status" value="1"/>
</dbReference>
<dbReference type="InterPro" id="IPR003018">
    <property type="entry name" value="GAF"/>
</dbReference>